<feature type="domain" description="Major facilitator superfamily (MFS) profile" evidence="11">
    <location>
        <begin position="1"/>
        <end position="447"/>
    </location>
</feature>
<keyword evidence="3 10" id="KW-0812">Transmembrane</keyword>
<feature type="transmembrane region" description="Helical" evidence="10">
    <location>
        <begin position="61"/>
        <end position="80"/>
    </location>
</feature>
<dbReference type="GO" id="GO:0051119">
    <property type="term" value="F:sugar transmembrane transporter activity"/>
    <property type="evidence" value="ECO:0007669"/>
    <property type="project" value="InterPro"/>
</dbReference>
<evidence type="ECO:0000256" key="8">
    <source>
        <dbReference type="RuleBase" id="RU003346"/>
    </source>
</evidence>
<dbReference type="InterPro" id="IPR005829">
    <property type="entry name" value="Sugar_transporter_CS"/>
</dbReference>
<dbReference type="InterPro" id="IPR044775">
    <property type="entry name" value="MFS_ERD6/Tret1-like"/>
</dbReference>
<comment type="similarity">
    <text evidence="7">Belongs to the major facilitator superfamily. Sugar transporter (TC 2.A.1.1) family. Trehalose transporter subfamily.</text>
</comment>
<dbReference type="Proteomes" id="UP000410492">
    <property type="component" value="Unassembled WGS sequence"/>
</dbReference>
<dbReference type="Pfam" id="PF00083">
    <property type="entry name" value="Sugar_tr"/>
    <property type="match status" value="1"/>
</dbReference>
<keyword evidence="2" id="KW-1003">Cell membrane</keyword>
<evidence type="ECO:0000256" key="6">
    <source>
        <dbReference type="ARBA" id="ARBA00023180"/>
    </source>
</evidence>
<dbReference type="SUPFAM" id="SSF103473">
    <property type="entry name" value="MFS general substrate transporter"/>
    <property type="match status" value="1"/>
</dbReference>
<organism evidence="12 13">
    <name type="scientific">Callosobruchus maculatus</name>
    <name type="common">Southern cowpea weevil</name>
    <name type="synonym">Pulse bruchid</name>
    <dbReference type="NCBI Taxonomy" id="64391"/>
    <lineage>
        <taxon>Eukaryota</taxon>
        <taxon>Metazoa</taxon>
        <taxon>Ecdysozoa</taxon>
        <taxon>Arthropoda</taxon>
        <taxon>Hexapoda</taxon>
        <taxon>Insecta</taxon>
        <taxon>Pterygota</taxon>
        <taxon>Neoptera</taxon>
        <taxon>Endopterygota</taxon>
        <taxon>Coleoptera</taxon>
        <taxon>Polyphaga</taxon>
        <taxon>Cucujiformia</taxon>
        <taxon>Chrysomeloidea</taxon>
        <taxon>Chrysomelidae</taxon>
        <taxon>Bruchinae</taxon>
        <taxon>Bruchini</taxon>
        <taxon>Callosobruchus</taxon>
    </lineage>
</organism>
<dbReference type="PROSITE" id="PS50850">
    <property type="entry name" value="MFS"/>
    <property type="match status" value="1"/>
</dbReference>
<dbReference type="AlphaFoldDB" id="A0A653D1Z2"/>
<feature type="transmembrane region" description="Helical" evidence="10">
    <location>
        <begin position="92"/>
        <end position="111"/>
    </location>
</feature>
<keyword evidence="4 10" id="KW-1133">Transmembrane helix</keyword>
<feature type="transmembrane region" description="Helical" evidence="10">
    <location>
        <begin position="173"/>
        <end position="194"/>
    </location>
</feature>
<dbReference type="InterPro" id="IPR020846">
    <property type="entry name" value="MFS_dom"/>
</dbReference>
<name>A0A653D1Z2_CALMS</name>
<dbReference type="Gene3D" id="1.20.1250.20">
    <property type="entry name" value="MFS general substrate transporter like domains"/>
    <property type="match status" value="1"/>
</dbReference>
<proteinExistence type="inferred from homology"/>
<evidence type="ECO:0000256" key="7">
    <source>
        <dbReference type="ARBA" id="ARBA00024348"/>
    </source>
</evidence>
<dbReference type="CDD" id="cd17358">
    <property type="entry name" value="MFS_GLUT6_8_Class3_like"/>
    <property type="match status" value="1"/>
</dbReference>
<protein>
    <recommendedName>
        <fullName evidence="11">Major facilitator superfamily (MFS) profile domain-containing protein</fullName>
    </recommendedName>
</protein>
<dbReference type="FunFam" id="1.20.1250.20:FF:000055">
    <property type="entry name" value="Facilitated trehalose transporter Tret1-2 homolog"/>
    <property type="match status" value="1"/>
</dbReference>
<evidence type="ECO:0000256" key="5">
    <source>
        <dbReference type="ARBA" id="ARBA00023136"/>
    </source>
</evidence>
<dbReference type="InterPro" id="IPR036259">
    <property type="entry name" value="MFS_trans_sf"/>
</dbReference>
<dbReference type="EMBL" id="CAACVG010009784">
    <property type="protein sequence ID" value="VEN54197.1"/>
    <property type="molecule type" value="Genomic_DNA"/>
</dbReference>
<dbReference type="PROSITE" id="PS00217">
    <property type="entry name" value="SUGAR_TRANSPORT_2"/>
    <property type="match status" value="1"/>
</dbReference>
<accession>A0A653D1Z2</accession>
<evidence type="ECO:0000256" key="9">
    <source>
        <dbReference type="SAM" id="Coils"/>
    </source>
</evidence>
<evidence type="ECO:0000256" key="3">
    <source>
        <dbReference type="ARBA" id="ARBA00022692"/>
    </source>
</evidence>
<feature type="coiled-coil region" evidence="9">
    <location>
        <begin position="200"/>
        <end position="240"/>
    </location>
</feature>
<keyword evidence="9" id="KW-0175">Coiled coil</keyword>
<dbReference type="NCBIfam" id="TIGR00879">
    <property type="entry name" value="SP"/>
    <property type="match status" value="1"/>
</dbReference>
<keyword evidence="13" id="KW-1185">Reference proteome</keyword>
<evidence type="ECO:0000259" key="11">
    <source>
        <dbReference type="PROSITE" id="PS50850"/>
    </source>
</evidence>
<comment type="subcellular location">
    <subcellularLocation>
        <location evidence="1">Cell membrane</location>
        <topology evidence="1">Multi-pass membrane protein</topology>
    </subcellularLocation>
</comment>
<reference evidence="12 13" key="1">
    <citation type="submission" date="2019-01" db="EMBL/GenBank/DDBJ databases">
        <authorList>
            <person name="Sayadi A."/>
        </authorList>
    </citation>
    <scope>NUCLEOTIDE SEQUENCE [LARGE SCALE GENOMIC DNA]</scope>
</reference>
<feature type="transmembrane region" description="Helical" evidence="10">
    <location>
        <begin position="322"/>
        <end position="343"/>
    </location>
</feature>
<evidence type="ECO:0000256" key="10">
    <source>
        <dbReference type="SAM" id="Phobius"/>
    </source>
</evidence>
<dbReference type="PRINTS" id="PR00171">
    <property type="entry name" value="SUGRTRNSPORT"/>
</dbReference>
<dbReference type="InterPro" id="IPR003663">
    <property type="entry name" value="Sugar/inositol_transpt"/>
</dbReference>
<evidence type="ECO:0000256" key="1">
    <source>
        <dbReference type="ARBA" id="ARBA00004651"/>
    </source>
</evidence>
<dbReference type="OrthoDB" id="6133115at2759"/>
<keyword evidence="5 10" id="KW-0472">Membrane</keyword>
<evidence type="ECO:0000256" key="4">
    <source>
        <dbReference type="ARBA" id="ARBA00022989"/>
    </source>
</evidence>
<sequence length="477" mass="52684">MGKFSDVPALQYWAAASGNLAIVCDGMHYGWPSPTLPQIERPANSSTCAHNSTLCIGNEEGSWLAVMPLVGAILGAVTAANIVDAFGRKKTVLATAVPFFLSWLMVAAANTSIWLHIARFIAGAADGVTFTVVPMYIGEIADPRIRGMLGSSCSVMWIAGFLLINIIGSYLSISAAAIVSSLVPVISFFTFIWMPESPYYLLMQNKIEDAKRSLRKFRKNQDIEEEIERMKGSIQSQSKNTGKFFDLFLVKSNLKAVFIIAGIRGFQQFSGTTAITFYAQDIFREAGDDISPHHASMIYFSVQLLFTMVSSSIVDKAGRKPLLMISMAGSAFALFLEGTYFYIKTETSIDTTSFDFIPVIVLIGFVIVFSLGMQSIPILMLGELFPTSVKAYALCLADVYYSVVATIASKFLQLMRVHFGMYVAFYGFTIFSLLGLIFIVFCVPETKGKNLEEIQEFLKGRHRHNHDKCDKEECVKV</sequence>
<feature type="transmembrane region" description="Helical" evidence="10">
    <location>
        <begin position="355"/>
        <end position="379"/>
    </location>
</feature>
<feature type="transmembrane region" description="Helical" evidence="10">
    <location>
        <begin position="419"/>
        <end position="443"/>
    </location>
</feature>
<dbReference type="PANTHER" id="PTHR48021:SF46">
    <property type="entry name" value="MAJOR FACILITATOR SUPERFAMILY (MFS) PROFILE DOMAIN-CONTAINING PROTEIN"/>
    <property type="match status" value="1"/>
</dbReference>
<dbReference type="InterPro" id="IPR050549">
    <property type="entry name" value="MFS_Trehalose_Transporter"/>
</dbReference>
<feature type="transmembrane region" description="Helical" evidence="10">
    <location>
        <begin position="149"/>
        <end position="167"/>
    </location>
</feature>
<dbReference type="PROSITE" id="PS00216">
    <property type="entry name" value="SUGAR_TRANSPORT_1"/>
    <property type="match status" value="1"/>
</dbReference>
<evidence type="ECO:0000313" key="13">
    <source>
        <dbReference type="Proteomes" id="UP000410492"/>
    </source>
</evidence>
<keyword evidence="6" id="KW-0325">Glycoprotein</keyword>
<dbReference type="GO" id="GO:0005886">
    <property type="term" value="C:plasma membrane"/>
    <property type="evidence" value="ECO:0007669"/>
    <property type="project" value="UniProtKB-SubCell"/>
</dbReference>
<evidence type="ECO:0000313" key="12">
    <source>
        <dbReference type="EMBL" id="VEN54197.1"/>
    </source>
</evidence>
<keyword evidence="8" id="KW-0813">Transport</keyword>
<dbReference type="PANTHER" id="PTHR48021">
    <property type="match status" value="1"/>
</dbReference>
<gene>
    <name evidence="12" type="ORF">CALMAC_LOCUS13742</name>
</gene>
<evidence type="ECO:0000256" key="2">
    <source>
        <dbReference type="ARBA" id="ARBA00022475"/>
    </source>
</evidence>
<dbReference type="InterPro" id="IPR005828">
    <property type="entry name" value="MFS_sugar_transport-like"/>
</dbReference>